<keyword evidence="3" id="KW-0804">Transcription</keyword>
<dbReference type="GO" id="GO:0003700">
    <property type="term" value="F:DNA-binding transcription factor activity"/>
    <property type="evidence" value="ECO:0007669"/>
    <property type="project" value="TreeGrafter"/>
</dbReference>
<dbReference type="PANTHER" id="PTHR30136:SF24">
    <property type="entry name" value="HTH-TYPE TRANSCRIPTIONAL REPRESSOR ALLR"/>
    <property type="match status" value="1"/>
</dbReference>
<dbReference type="InterPro" id="IPR029016">
    <property type="entry name" value="GAF-like_dom_sf"/>
</dbReference>
<evidence type="ECO:0000259" key="4">
    <source>
        <dbReference type="PROSITE" id="PS51077"/>
    </source>
</evidence>
<name>A0A7C1H4S8_9BACT</name>
<gene>
    <name evidence="6" type="ORF">ENN47_10055</name>
</gene>
<dbReference type="PROSITE" id="PS51077">
    <property type="entry name" value="HTH_ICLR"/>
    <property type="match status" value="1"/>
</dbReference>
<evidence type="ECO:0000259" key="5">
    <source>
        <dbReference type="PROSITE" id="PS51078"/>
    </source>
</evidence>
<dbReference type="EMBL" id="DSBT01000313">
    <property type="protein sequence ID" value="HDP78505.1"/>
    <property type="molecule type" value="Genomic_DNA"/>
</dbReference>
<organism evidence="6">
    <name type="scientific">Mesotoga infera</name>
    <dbReference type="NCBI Taxonomy" id="1236046"/>
    <lineage>
        <taxon>Bacteria</taxon>
        <taxon>Thermotogati</taxon>
        <taxon>Thermotogota</taxon>
        <taxon>Thermotogae</taxon>
        <taxon>Kosmotogales</taxon>
        <taxon>Kosmotogaceae</taxon>
        <taxon>Mesotoga</taxon>
    </lineage>
</organism>
<accession>A0A7C1H4S8</accession>
<keyword evidence="1" id="KW-0805">Transcription regulation</keyword>
<evidence type="ECO:0000313" key="6">
    <source>
        <dbReference type="EMBL" id="HDP78505.1"/>
    </source>
</evidence>
<evidence type="ECO:0000256" key="1">
    <source>
        <dbReference type="ARBA" id="ARBA00023015"/>
    </source>
</evidence>
<dbReference type="Gene3D" id="3.30.450.40">
    <property type="match status" value="1"/>
</dbReference>
<dbReference type="InterPro" id="IPR014757">
    <property type="entry name" value="Tscrpt_reg_IclR_C"/>
</dbReference>
<dbReference type="AlphaFoldDB" id="A0A7C1H4S8"/>
<protein>
    <submittedName>
        <fullName evidence="6">IclR family transcriptional regulator</fullName>
    </submittedName>
</protein>
<feature type="domain" description="HTH iclR-type" evidence="4">
    <location>
        <begin position="1"/>
        <end position="64"/>
    </location>
</feature>
<dbReference type="Pfam" id="PF01614">
    <property type="entry name" value="IclR_C"/>
    <property type="match status" value="1"/>
</dbReference>
<keyword evidence="2" id="KW-0238">DNA-binding</keyword>
<dbReference type="SUPFAM" id="SSF55781">
    <property type="entry name" value="GAF domain-like"/>
    <property type="match status" value="1"/>
</dbReference>
<evidence type="ECO:0000256" key="3">
    <source>
        <dbReference type="ARBA" id="ARBA00023163"/>
    </source>
</evidence>
<dbReference type="InterPro" id="IPR050707">
    <property type="entry name" value="HTH_MetabolicPath_Reg"/>
</dbReference>
<comment type="caution">
    <text evidence="6">The sequence shown here is derived from an EMBL/GenBank/DDBJ whole genome shotgun (WGS) entry which is preliminary data.</text>
</comment>
<evidence type="ECO:0000256" key="2">
    <source>
        <dbReference type="ARBA" id="ARBA00023125"/>
    </source>
</evidence>
<sequence>MTYLQKVLRMIEIVANSDSSGTTVQEASGKSGFPMSSSHRILNDLVDCEVLTKFKEAKRYRFSPRIIPLVNEISRKMNVVNLKNCLVELKDKINETVFLSELTENGVTSVLTVESDRVFSFRARSGVYLPVHCTAAGLAIAANIDKERALDLICKSHVINDPEIETCPVEDYKARLERVRQEGFAFCDEEFEPGLRAVAVPVFDSAGSVVASITAIAPKERFSTKRINDEIVANLKKTAVNISKYTF</sequence>
<dbReference type="PANTHER" id="PTHR30136">
    <property type="entry name" value="HELIX-TURN-HELIX TRANSCRIPTIONAL REGULATOR, ICLR FAMILY"/>
    <property type="match status" value="1"/>
</dbReference>
<dbReference type="InterPro" id="IPR005471">
    <property type="entry name" value="Tscrpt_reg_IclR_N"/>
</dbReference>
<dbReference type="PROSITE" id="PS51078">
    <property type="entry name" value="ICLR_ED"/>
    <property type="match status" value="1"/>
</dbReference>
<reference evidence="6" key="1">
    <citation type="journal article" date="2020" name="mSystems">
        <title>Genome- and Community-Level Interaction Insights into Carbon Utilization and Element Cycling Functions of Hydrothermarchaeota in Hydrothermal Sediment.</title>
        <authorList>
            <person name="Zhou Z."/>
            <person name="Liu Y."/>
            <person name="Xu W."/>
            <person name="Pan J."/>
            <person name="Luo Z.H."/>
            <person name="Li M."/>
        </authorList>
    </citation>
    <scope>NUCLEOTIDE SEQUENCE [LARGE SCALE GENOMIC DNA]</scope>
    <source>
        <strain evidence="6">SpSt-1179</strain>
    </source>
</reference>
<dbReference type="GO" id="GO:0003677">
    <property type="term" value="F:DNA binding"/>
    <property type="evidence" value="ECO:0007669"/>
    <property type="project" value="UniProtKB-KW"/>
</dbReference>
<proteinExistence type="predicted"/>
<dbReference type="Proteomes" id="UP000886198">
    <property type="component" value="Unassembled WGS sequence"/>
</dbReference>
<feature type="domain" description="IclR-ED" evidence="5">
    <location>
        <begin position="65"/>
        <end position="247"/>
    </location>
</feature>
<dbReference type="InterPro" id="IPR036388">
    <property type="entry name" value="WH-like_DNA-bd_sf"/>
</dbReference>
<dbReference type="GO" id="GO:0045892">
    <property type="term" value="P:negative regulation of DNA-templated transcription"/>
    <property type="evidence" value="ECO:0007669"/>
    <property type="project" value="TreeGrafter"/>
</dbReference>
<dbReference type="Gene3D" id="1.10.10.10">
    <property type="entry name" value="Winged helix-like DNA-binding domain superfamily/Winged helix DNA-binding domain"/>
    <property type="match status" value="1"/>
</dbReference>